<proteinExistence type="predicted"/>
<accession>A0A7J6B4B4</accession>
<gene>
    <name evidence="2" type="ORF">AMELA_G00084060</name>
</gene>
<protein>
    <submittedName>
        <fullName evidence="2">Uncharacterized protein</fullName>
    </submittedName>
</protein>
<organism evidence="2 3">
    <name type="scientific">Ameiurus melas</name>
    <name type="common">Black bullhead</name>
    <name type="synonym">Silurus melas</name>
    <dbReference type="NCBI Taxonomy" id="219545"/>
    <lineage>
        <taxon>Eukaryota</taxon>
        <taxon>Metazoa</taxon>
        <taxon>Chordata</taxon>
        <taxon>Craniata</taxon>
        <taxon>Vertebrata</taxon>
        <taxon>Euteleostomi</taxon>
        <taxon>Actinopterygii</taxon>
        <taxon>Neopterygii</taxon>
        <taxon>Teleostei</taxon>
        <taxon>Ostariophysi</taxon>
        <taxon>Siluriformes</taxon>
        <taxon>Ictaluridae</taxon>
        <taxon>Ameiurus</taxon>
    </lineage>
</organism>
<feature type="region of interest" description="Disordered" evidence="1">
    <location>
        <begin position="490"/>
        <end position="536"/>
    </location>
</feature>
<dbReference type="Proteomes" id="UP000593565">
    <property type="component" value="Unassembled WGS sequence"/>
</dbReference>
<sequence>MRRNHKETPQPEAVLELRSSKMDILSRKRQEAVITIAPESSKRPTNQDFLQQTARPAEVLALGKNTAKQIIRLPVANTTRNTLVYPIMSIEFEQAGAGPPAKRPGKQQLLPRRPRKDQIALPTFRALMHKEKAHGENRMCTTAKQTIRLPVINTTRKKSIDPIKIIEMFERAGAGPPAKSPGKLELLHRTPKMDQVGLPTFRALMHKETAHGENSMCTTAKQNICSPVINTTRKKSIDPINTIELFELAGAGPAAKSPGKPQILPRRPRMDPIGLPLFRALMHREMLSKTSSNPQELTGTTEVKRMVDSVFESMLDSLIPQLKPDVCTERNPSTIDSLHSHEFDTVFDKILPSNDSDFNQNPVHEPRGSSDESSVTAQDIETLDIVKERIDSPRRSTKVPFSKVFDQASGPEIKAKDEVEDILADSGSMSHLDVPLTSRFKSDSESDTSVLELAATSPTEIVDHMSRSDKGAEEGLVAESDVELEQIMAAPSEENTPSDIISQSLELIGHHECASPVPSTPSSDQPEDLPGEEHVL</sequence>
<comment type="caution">
    <text evidence="2">The sequence shown here is derived from an EMBL/GenBank/DDBJ whole genome shotgun (WGS) entry which is preliminary data.</text>
</comment>
<keyword evidence="3" id="KW-1185">Reference proteome</keyword>
<evidence type="ECO:0000313" key="3">
    <source>
        <dbReference type="Proteomes" id="UP000593565"/>
    </source>
</evidence>
<dbReference type="EMBL" id="JAAGNN010000006">
    <property type="protein sequence ID" value="KAF4088578.1"/>
    <property type="molecule type" value="Genomic_DNA"/>
</dbReference>
<feature type="region of interest" description="Disordered" evidence="1">
    <location>
        <begin position="354"/>
        <end position="378"/>
    </location>
</feature>
<evidence type="ECO:0000256" key="1">
    <source>
        <dbReference type="SAM" id="MobiDB-lite"/>
    </source>
</evidence>
<dbReference type="AlphaFoldDB" id="A0A7J6B4B4"/>
<name>A0A7J6B4B4_AMEME</name>
<reference evidence="2 3" key="1">
    <citation type="submission" date="2020-02" db="EMBL/GenBank/DDBJ databases">
        <title>A chromosome-scale genome assembly of the black bullhead catfish (Ameiurus melas).</title>
        <authorList>
            <person name="Wen M."/>
            <person name="Zham M."/>
            <person name="Cabau C."/>
            <person name="Klopp C."/>
            <person name="Donnadieu C."/>
            <person name="Roques C."/>
            <person name="Bouchez O."/>
            <person name="Lampietro C."/>
            <person name="Jouanno E."/>
            <person name="Herpin A."/>
            <person name="Louis A."/>
            <person name="Berthelot C."/>
            <person name="Parey E."/>
            <person name="Roest-Crollius H."/>
            <person name="Braasch I."/>
            <person name="Postlethwait J."/>
            <person name="Robinson-Rechavi M."/>
            <person name="Echchiki A."/>
            <person name="Begum T."/>
            <person name="Montfort J."/>
            <person name="Schartl M."/>
            <person name="Bobe J."/>
            <person name="Guiguen Y."/>
        </authorList>
    </citation>
    <scope>NUCLEOTIDE SEQUENCE [LARGE SCALE GENOMIC DNA]</scope>
    <source>
        <strain evidence="2">M_S1</strain>
        <tissue evidence="2">Blood</tissue>
    </source>
</reference>
<evidence type="ECO:0000313" key="2">
    <source>
        <dbReference type="EMBL" id="KAF4088578.1"/>
    </source>
</evidence>
<feature type="compositionally biased region" description="Polar residues" evidence="1">
    <location>
        <begin position="493"/>
        <end position="505"/>
    </location>
</feature>